<evidence type="ECO:0000313" key="5">
    <source>
        <dbReference type="Proteomes" id="UP000297258"/>
    </source>
</evidence>
<proteinExistence type="predicted"/>
<dbReference type="Gene3D" id="2.40.50.1020">
    <property type="entry name" value="LytTr DNA-binding domain"/>
    <property type="match status" value="1"/>
</dbReference>
<dbReference type="RefSeq" id="WP_135191221.1">
    <property type="nucleotide sequence ID" value="NZ_SPUM01000124.1"/>
</dbReference>
<dbReference type="Pfam" id="PF04397">
    <property type="entry name" value="LytTR"/>
    <property type="match status" value="1"/>
</dbReference>
<dbReference type="InterPro" id="IPR011006">
    <property type="entry name" value="CheY-like_superfamily"/>
</dbReference>
<dbReference type="Proteomes" id="UP000297258">
    <property type="component" value="Unassembled WGS sequence"/>
</dbReference>
<dbReference type="InterPro" id="IPR046947">
    <property type="entry name" value="LytR-like"/>
</dbReference>
<sequence>MITKTVFIAEDEPLARDVLRDAVYAHSGLRLVGEAADGATALEQINRIRPDVVFMDIQMPEMTGLEVLQRLDHLPQIVFTTAYDQYAVTAFELNAVDYLLKPFTRTRFDAAVARLLETSAPSKDALNQALTQAGQRMPERLDRILVRDRGRFFPLSLDEIEYMKADSKYTAIAARGQTFLVRIGISELEALLDPARFIRIHRSALVNLDFVMSMKPDDQSQLQLEMRDGTHLMASREASRILREMAI</sequence>
<accession>A0A4Y9SV97</accession>
<feature type="domain" description="HTH LytTR-type" evidence="3">
    <location>
        <begin position="144"/>
        <end position="247"/>
    </location>
</feature>
<dbReference type="PROSITE" id="PS50110">
    <property type="entry name" value="RESPONSE_REGULATORY"/>
    <property type="match status" value="1"/>
</dbReference>
<keyword evidence="1" id="KW-0597">Phosphoprotein</keyword>
<keyword evidence="5" id="KW-1185">Reference proteome</keyword>
<dbReference type="SMART" id="SM00850">
    <property type="entry name" value="LytTR"/>
    <property type="match status" value="1"/>
</dbReference>
<dbReference type="OrthoDB" id="8889669at2"/>
<feature type="domain" description="Response regulatory" evidence="2">
    <location>
        <begin position="5"/>
        <end position="116"/>
    </location>
</feature>
<reference evidence="4 5" key="1">
    <citation type="submission" date="2019-03" db="EMBL/GenBank/DDBJ databases">
        <title>Draft genome of Massilia hortus sp. nov., a novel bacterial species of the Oxalobacteraceae family.</title>
        <authorList>
            <person name="Peta V."/>
            <person name="Raths R."/>
            <person name="Bucking H."/>
        </authorList>
    </citation>
    <scope>NUCLEOTIDE SEQUENCE [LARGE SCALE GENOMIC DNA]</scope>
    <source>
        <strain evidence="4 5">ONC3</strain>
    </source>
</reference>
<dbReference type="PANTHER" id="PTHR37299">
    <property type="entry name" value="TRANSCRIPTIONAL REGULATOR-RELATED"/>
    <property type="match status" value="1"/>
</dbReference>
<dbReference type="SUPFAM" id="SSF52172">
    <property type="entry name" value="CheY-like"/>
    <property type="match status" value="1"/>
</dbReference>
<dbReference type="AlphaFoldDB" id="A0A4Y9SV97"/>
<dbReference type="InterPro" id="IPR001789">
    <property type="entry name" value="Sig_transdc_resp-reg_receiver"/>
</dbReference>
<dbReference type="PROSITE" id="PS50930">
    <property type="entry name" value="HTH_LYTTR"/>
    <property type="match status" value="1"/>
</dbReference>
<dbReference type="PANTHER" id="PTHR37299:SF1">
    <property type="entry name" value="STAGE 0 SPORULATION PROTEIN A HOMOLOG"/>
    <property type="match status" value="1"/>
</dbReference>
<dbReference type="SMART" id="SM00448">
    <property type="entry name" value="REC"/>
    <property type="match status" value="1"/>
</dbReference>
<evidence type="ECO:0000313" key="4">
    <source>
        <dbReference type="EMBL" id="TFW29427.1"/>
    </source>
</evidence>
<dbReference type="GO" id="GO:0000156">
    <property type="term" value="F:phosphorelay response regulator activity"/>
    <property type="evidence" value="ECO:0007669"/>
    <property type="project" value="InterPro"/>
</dbReference>
<protein>
    <submittedName>
        <fullName evidence="4">Response regulator transcription factor</fullName>
    </submittedName>
</protein>
<gene>
    <name evidence="4" type="ORF">E4O92_18970</name>
</gene>
<organism evidence="4 5">
    <name type="scientific">Massilia horti</name>
    <dbReference type="NCBI Taxonomy" id="2562153"/>
    <lineage>
        <taxon>Bacteria</taxon>
        <taxon>Pseudomonadati</taxon>
        <taxon>Pseudomonadota</taxon>
        <taxon>Betaproteobacteria</taxon>
        <taxon>Burkholderiales</taxon>
        <taxon>Oxalobacteraceae</taxon>
        <taxon>Telluria group</taxon>
        <taxon>Massilia</taxon>
    </lineage>
</organism>
<dbReference type="Pfam" id="PF00072">
    <property type="entry name" value="Response_reg"/>
    <property type="match status" value="1"/>
</dbReference>
<dbReference type="GO" id="GO:0003677">
    <property type="term" value="F:DNA binding"/>
    <property type="evidence" value="ECO:0007669"/>
    <property type="project" value="InterPro"/>
</dbReference>
<evidence type="ECO:0000259" key="3">
    <source>
        <dbReference type="PROSITE" id="PS50930"/>
    </source>
</evidence>
<comment type="caution">
    <text evidence="4">The sequence shown here is derived from an EMBL/GenBank/DDBJ whole genome shotgun (WGS) entry which is preliminary data.</text>
</comment>
<dbReference type="EMBL" id="SPUM01000124">
    <property type="protein sequence ID" value="TFW29427.1"/>
    <property type="molecule type" value="Genomic_DNA"/>
</dbReference>
<name>A0A4Y9SV97_9BURK</name>
<feature type="modified residue" description="4-aspartylphosphate" evidence="1">
    <location>
        <position position="56"/>
    </location>
</feature>
<dbReference type="InterPro" id="IPR007492">
    <property type="entry name" value="LytTR_DNA-bd_dom"/>
</dbReference>
<evidence type="ECO:0000256" key="1">
    <source>
        <dbReference type="PROSITE-ProRule" id="PRU00169"/>
    </source>
</evidence>
<evidence type="ECO:0000259" key="2">
    <source>
        <dbReference type="PROSITE" id="PS50110"/>
    </source>
</evidence>
<dbReference type="Gene3D" id="3.40.50.2300">
    <property type="match status" value="1"/>
</dbReference>